<evidence type="ECO:0000259" key="6">
    <source>
        <dbReference type="Pfam" id="PF03275"/>
    </source>
</evidence>
<comment type="cofactor">
    <cofactor evidence="1">
        <name>FAD</name>
        <dbReference type="ChEBI" id="CHEBI:57692"/>
    </cofactor>
</comment>
<keyword evidence="3" id="KW-0285">Flavoprotein</keyword>
<proteinExistence type="inferred from homology"/>
<keyword evidence="5 7" id="KW-0413">Isomerase</keyword>
<gene>
    <name evidence="7" type="primary">glf</name>
    <name evidence="7" type="ORF">GH810_04380</name>
</gene>
<dbReference type="EC" id="5.4.99.9" evidence="7"/>
<comment type="caution">
    <text evidence="7">The sequence shown here is derived from an EMBL/GenBank/DDBJ whole genome shotgun (WGS) entry which is preliminary data.</text>
</comment>
<dbReference type="SUPFAM" id="SSF51971">
    <property type="entry name" value="Nucleotide-binding domain"/>
    <property type="match status" value="1"/>
</dbReference>
<evidence type="ECO:0000256" key="2">
    <source>
        <dbReference type="ARBA" id="ARBA00009321"/>
    </source>
</evidence>
<reference evidence="7" key="2">
    <citation type="submission" date="2020-10" db="EMBL/GenBank/DDBJ databases">
        <title>Comparative genomics of the Acetobacterium genus.</title>
        <authorList>
            <person name="Marshall C."/>
            <person name="May H."/>
            <person name="Norman S."/>
        </authorList>
    </citation>
    <scope>NUCLEOTIDE SEQUENCE</scope>
    <source>
        <strain evidence="7">DER-2019</strain>
    </source>
</reference>
<dbReference type="RefSeq" id="WP_148565912.1">
    <property type="nucleotide sequence ID" value="NZ_RXYA01000002.1"/>
</dbReference>
<dbReference type="GO" id="GO:0005829">
    <property type="term" value="C:cytosol"/>
    <property type="evidence" value="ECO:0007669"/>
    <property type="project" value="TreeGrafter"/>
</dbReference>
<evidence type="ECO:0000313" key="7">
    <source>
        <dbReference type="EMBL" id="MBC3887540.1"/>
    </source>
</evidence>
<name>A0A923KVJ6_9FIRM</name>
<organism evidence="7 8">
    <name type="scientific">Acetobacterium paludosum</name>
    <dbReference type="NCBI Taxonomy" id="52693"/>
    <lineage>
        <taxon>Bacteria</taxon>
        <taxon>Bacillati</taxon>
        <taxon>Bacillota</taxon>
        <taxon>Clostridia</taxon>
        <taxon>Eubacteriales</taxon>
        <taxon>Eubacteriaceae</taxon>
        <taxon>Acetobacterium</taxon>
    </lineage>
</organism>
<keyword evidence="4" id="KW-0274">FAD</keyword>
<dbReference type="NCBIfam" id="TIGR00031">
    <property type="entry name" value="UDP-GALP_mutase"/>
    <property type="match status" value="1"/>
</dbReference>
<dbReference type="OrthoDB" id="9769600at2"/>
<evidence type="ECO:0000256" key="3">
    <source>
        <dbReference type="ARBA" id="ARBA00022630"/>
    </source>
</evidence>
<dbReference type="InterPro" id="IPR004379">
    <property type="entry name" value="UDP-GALP_mutase"/>
</dbReference>
<evidence type="ECO:0000256" key="1">
    <source>
        <dbReference type="ARBA" id="ARBA00001974"/>
    </source>
</evidence>
<dbReference type="Pfam" id="PF03275">
    <property type="entry name" value="GLF"/>
    <property type="match status" value="1"/>
</dbReference>
<dbReference type="EMBL" id="WJBD01000003">
    <property type="protein sequence ID" value="MBC3887540.1"/>
    <property type="molecule type" value="Genomic_DNA"/>
</dbReference>
<dbReference type="InterPro" id="IPR015899">
    <property type="entry name" value="UDP-GalPyranose_mutase_C"/>
</dbReference>
<keyword evidence="8" id="KW-1185">Reference proteome</keyword>
<dbReference type="GO" id="GO:0008767">
    <property type="term" value="F:UDP-galactopyranose mutase activity"/>
    <property type="evidence" value="ECO:0007669"/>
    <property type="project" value="UniProtKB-EC"/>
</dbReference>
<dbReference type="PANTHER" id="PTHR21197">
    <property type="entry name" value="UDP-GALACTOPYRANOSE MUTASE"/>
    <property type="match status" value="1"/>
</dbReference>
<dbReference type="AlphaFoldDB" id="A0A923KVJ6"/>
<accession>A0A923KVJ6</accession>
<dbReference type="Pfam" id="PF13450">
    <property type="entry name" value="NAD_binding_8"/>
    <property type="match status" value="1"/>
</dbReference>
<comment type="similarity">
    <text evidence="2">Belongs to the UDP-galactopyranose/dTDP-fucopyranose mutase family.</text>
</comment>
<dbReference type="Gene3D" id="3.40.50.720">
    <property type="entry name" value="NAD(P)-binding Rossmann-like Domain"/>
    <property type="match status" value="3"/>
</dbReference>
<feature type="domain" description="UDP-galactopyranose mutase C-terminal" evidence="6">
    <location>
        <begin position="148"/>
        <end position="344"/>
    </location>
</feature>
<evidence type="ECO:0000313" key="8">
    <source>
        <dbReference type="Proteomes" id="UP000616595"/>
    </source>
</evidence>
<reference evidence="7" key="1">
    <citation type="submission" date="2019-10" db="EMBL/GenBank/DDBJ databases">
        <authorList>
            <person name="Ross D.E."/>
            <person name="Gulliver D."/>
        </authorList>
    </citation>
    <scope>NUCLEOTIDE SEQUENCE</scope>
    <source>
        <strain evidence="7">DER-2019</strain>
    </source>
</reference>
<dbReference type="PANTHER" id="PTHR21197:SF0">
    <property type="entry name" value="UDP-GALACTOPYRANOSE MUTASE"/>
    <property type="match status" value="1"/>
</dbReference>
<dbReference type="SUPFAM" id="SSF54373">
    <property type="entry name" value="FAD-linked reductases, C-terminal domain"/>
    <property type="match status" value="1"/>
</dbReference>
<sequence>MKFNYLIVGAGLAGLTFANLLAQNENNKILIIEKRQHIGGNAYDSYNANHILIHNYGPHIFHTNNQQVWKYLSQFTEWQDYQHRVLSFVDGQFIPMPITLETINQLYNTNLSQFEMADFIESQKEKVELIKSSEDVALSNAGRDIYEKFFMNYTTKQWGVSPSELDPSVISRIPFRFNRDTRYFTDRYQGIPKAGYTKMCEQMIDRLNIKVMLNTDYKEVTDAIDYDKMIYTGPVDYFYDNQFGKLKYRSVRFEMEDHDCESFQDAAVVNYPNDYDFTRITEYKKITGQQHQKTTVMKEFPGDGEEPFYPFPTKEWQELYLKYKAKADVEENVVFAGRLAEYRYYNMDVVVARAMEVVSELKILESEK</sequence>
<dbReference type="GO" id="GO:0050660">
    <property type="term" value="F:flavin adenine dinucleotide binding"/>
    <property type="evidence" value="ECO:0007669"/>
    <property type="project" value="TreeGrafter"/>
</dbReference>
<evidence type="ECO:0000256" key="4">
    <source>
        <dbReference type="ARBA" id="ARBA00022827"/>
    </source>
</evidence>
<dbReference type="Proteomes" id="UP000616595">
    <property type="component" value="Unassembled WGS sequence"/>
</dbReference>
<evidence type="ECO:0000256" key="5">
    <source>
        <dbReference type="ARBA" id="ARBA00023235"/>
    </source>
</evidence>
<protein>
    <submittedName>
        <fullName evidence="7">UDP-galactopyranose mutase</fullName>
        <ecNumber evidence="7">5.4.99.9</ecNumber>
    </submittedName>
</protein>